<dbReference type="GO" id="GO:0005829">
    <property type="term" value="C:cytosol"/>
    <property type="evidence" value="ECO:0007669"/>
    <property type="project" value="TreeGrafter"/>
</dbReference>
<reference evidence="9" key="1">
    <citation type="submission" date="2018-06" db="EMBL/GenBank/DDBJ databases">
        <authorList>
            <person name="Zhirakovskaya E."/>
        </authorList>
    </citation>
    <scope>NUCLEOTIDE SEQUENCE</scope>
</reference>
<dbReference type="InterPro" id="IPR006638">
    <property type="entry name" value="Elp3/MiaA/NifB-like_rSAM"/>
</dbReference>
<gene>
    <name evidence="9" type="ORF">MNBD_GAMMA07-473</name>
</gene>
<dbReference type="Pfam" id="PF04055">
    <property type="entry name" value="Radical_SAM"/>
    <property type="match status" value="1"/>
</dbReference>
<evidence type="ECO:0000259" key="7">
    <source>
        <dbReference type="PROSITE" id="PS51332"/>
    </source>
</evidence>
<dbReference type="InterPro" id="IPR058240">
    <property type="entry name" value="rSAM_sf"/>
</dbReference>
<accession>A0A3B0WNF3</accession>
<evidence type="ECO:0000256" key="3">
    <source>
        <dbReference type="ARBA" id="ARBA00022723"/>
    </source>
</evidence>
<dbReference type="PANTHER" id="PTHR43409">
    <property type="entry name" value="ANAEROBIC MAGNESIUM-PROTOPORPHYRIN IX MONOMETHYL ESTER CYCLASE-RELATED"/>
    <property type="match status" value="1"/>
</dbReference>
<feature type="compositionally biased region" description="Basic residues" evidence="6">
    <location>
        <begin position="492"/>
        <end position="504"/>
    </location>
</feature>
<dbReference type="PROSITE" id="PS51918">
    <property type="entry name" value="RADICAL_SAM"/>
    <property type="match status" value="1"/>
</dbReference>
<evidence type="ECO:0000256" key="2">
    <source>
        <dbReference type="ARBA" id="ARBA00022691"/>
    </source>
</evidence>
<evidence type="ECO:0000259" key="8">
    <source>
        <dbReference type="PROSITE" id="PS51918"/>
    </source>
</evidence>
<evidence type="ECO:0000256" key="4">
    <source>
        <dbReference type="ARBA" id="ARBA00023004"/>
    </source>
</evidence>
<dbReference type="CDD" id="cd01335">
    <property type="entry name" value="Radical_SAM"/>
    <property type="match status" value="1"/>
</dbReference>
<feature type="domain" description="Radical SAM core" evidence="8">
    <location>
        <begin position="159"/>
        <end position="393"/>
    </location>
</feature>
<dbReference type="AlphaFoldDB" id="A0A3B0WNF3"/>
<dbReference type="GO" id="GO:0046872">
    <property type="term" value="F:metal ion binding"/>
    <property type="evidence" value="ECO:0007669"/>
    <property type="project" value="UniProtKB-KW"/>
</dbReference>
<name>A0A3B0WNF3_9ZZZZ</name>
<proteinExistence type="predicted"/>
<dbReference type="PANTHER" id="PTHR43409:SF16">
    <property type="entry name" value="SLR0320 PROTEIN"/>
    <property type="match status" value="1"/>
</dbReference>
<dbReference type="Pfam" id="PF13311">
    <property type="entry name" value="DUF4080"/>
    <property type="match status" value="1"/>
</dbReference>
<dbReference type="GO" id="GO:0003824">
    <property type="term" value="F:catalytic activity"/>
    <property type="evidence" value="ECO:0007669"/>
    <property type="project" value="InterPro"/>
</dbReference>
<dbReference type="InterPro" id="IPR023404">
    <property type="entry name" value="rSAM_horseshoe"/>
</dbReference>
<dbReference type="Pfam" id="PF02310">
    <property type="entry name" value="B12-binding"/>
    <property type="match status" value="1"/>
</dbReference>
<evidence type="ECO:0000256" key="1">
    <source>
        <dbReference type="ARBA" id="ARBA00001966"/>
    </source>
</evidence>
<keyword evidence="3" id="KW-0479">Metal-binding</keyword>
<dbReference type="Gene3D" id="3.40.50.280">
    <property type="entry name" value="Cobalamin-binding domain"/>
    <property type="match status" value="1"/>
</dbReference>
<dbReference type="InterPro" id="IPR006158">
    <property type="entry name" value="Cobalamin-bd"/>
</dbReference>
<dbReference type="InterPro" id="IPR007197">
    <property type="entry name" value="rSAM"/>
</dbReference>
<evidence type="ECO:0000313" key="9">
    <source>
        <dbReference type="EMBL" id="VAW56851.1"/>
    </source>
</evidence>
<keyword evidence="5" id="KW-0411">Iron-sulfur</keyword>
<dbReference type="SFLD" id="SFLDS00029">
    <property type="entry name" value="Radical_SAM"/>
    <property type="match status" value="1"/>
</dbReference>
<dbReference type="SMART" id="SM00729">
    <property type="entry name" value="Elp3"/>
    <property type="match status" value="1"/>
</dbReference>
<evidence type="ECO:0000256" key="6">
    <source>
        <dbReference type="SAM" id="MobiDB-lite"/>
    </source>
</evidence>
<evidence type="ECO:0000256" key="5">
    <source>
        <dbReference type="ARBA" id="ARBA00023014"/>
    </source>
</evidence>
<dbReference type="EMBL" id="UOFF01000289">
    <property type="protein sequence ID" value="VAW56851.1"/>
    <property type="molecule type" value="Genomic_DNA"/>
</dbReference>
<dbReference type="SFLD" id="SFLDG01082">
    <property type="entry name" value="B12-binding_domain_containing"/>
    <property type="match status" value="1"/>
</dbReference>
<dbReference type="Gene3D" id="3.80.30.20">
    <property type="entry name" value="tm_1862 like domain"/>
    <property type="match status" value="1"/>
</dbReference>
<dbReference type="SUPFAM" id="SSF102114">
    <property type="entry name" value="Radical SAM enzymes"/>
    <property type="match status" value="1"/>
</dbReference>
<protein>
    <submittedName>
        <fullName evidence="9">Mg-protoporphyrin IX monomethyl ester oxidative cyclase</fullName>
    </submittedName>
</protein>
<dbReference type="PROSITE" id="PS51332">
    <property type="entry name" value="B12_BINDING"/>
    <property type="match status" value="1"/>
</dbReference>
<dbReference type="InterPro" id="IPR051198">
    <property type="entry name" value="BchE-like"/>
</dbReference>
<organism evidence="9">
    <name type="scientific">hydrothermal vent metagenome</name>
    <dbReference type="NCBI Taxonomy" id="652676"/>
    <lineage>
        <taxon>unclassified sequences</taxon>
        <taxon>metagenomes</taxon>
        <taxon>ecological metagenomes</taxon>
    </lineage>
</organism>
<comment type="cofactor">
    <cofactor evidence="1">
        <name>[4Fe-4S] cluster</name>
        <dbReference type="ChEBI" id="CHEBI:49883"/>
    </cofactor>
</comment>
<keyword evidence="2" id="KW-0949">S-adenosyl-L-methionine</keyword>
<keyword evidence="4" id="KW-0408">Iron</keyword>
<feature type="region of interest" description="Disordered" evidence="6">
    <location>
        <begin position="477"/>
        <end position="504"/>
    </location>
</feature>
<dbReference type="InterPro" id="IPR025288">
    <property type="entry name" value="DUF4080"/>
</dbReference>
<sequence>MPSVVLTTLNARYIHASMGLRYLYANMEHLQDETQLLEFNINTRVMDITESLLAQQPKIIGIGVYIWNATETLQLVKLLKIISPETIIVLGGPEVSYEYNTQELVSCVDYVITGQAELAFKSLCEDLLATKKPFNKIIHPLPVELSEIKSPYEYYNDEDVANRVIYVEASRGCPFKCEFCLSSLDKTVYPFDLDVFLSEMEKLYTRGVRHFKFVDRTFNLKIATSIRIMEFFLDKMDAENNQNLFLHFELIPDHLPEKLKTTIAQFPEGSLQFEIGIQSLNPDVQTIISRKQNTQKVSDNLNWIRNHSRAHIHADLIIGLPGETIDSFATGLNQLYEMNPHEIQVGILKRLKGTPIIRHTLEYDMRYNPLPPFNIVSNKLINFGDMQRMSRFARYWDLIINSGRFAQAKKLILSNNAFYDFLALSDWIFETTGQTHKISLERLYALLYQGMIEMSFDIQQVTASLLKDYEASGIKGHPKFLRQSSDNESRRIKSNQRQVRHSAL</sequence>
<dbReference type="GO" id="GO:0031419">
    <property type="term" value="F:cobalamin binding"/>
    <property type="evidence" value="ECO:0007669"/>
    <property type="project" value="InterPro"/>
</dbReference>
<dbReference type="GO" id="GO:0051536">
    <property type="term" value="F:iron-sulfur cluster binding"/>
    <property type="evidence" value="ECO:0007669"/>
    <property type="project" value="UniProtKB-KW"/>
</dbReference>
<feature type="domain" description="B12-binding" evidence="7">
    <location>
        <begin position="2"/>
        <end position="134"/>
    </location>
</feature>